<dbReference type="EMBL" id="CP003820">
    <property type="protein sequence ID" value="AFR92680.2"/>
    <property type="molecule type" value="Genomic_DNA"/>
</dbReference>
<feature type="region of interest" description="Disordered" evidence="1">
    <location>
        <begin position="262"/>
        <end position="285"/>
    </location>
</feature>
<organism evidence="2 3">
    <name type="scientific">Cryptococcus neoformans (strain H99 / ATCC 208821 / CBS 10515 / FGSC 9487)</name>
    <name type="common">Cryptococcus neoformans var. grubii serotype A</name>
    <dbReference type="NCBI Taxonomy" id="235443"/>
    <lineage>
        <taxon>Eukaryota</taxon>
        <taxon>Fungi</taxon>
        <taxon>Dikarya</taxon>
        <taxon>Basidiomycota</taxon>
        <taxon>Agaricomycotina</taxon>
        <taxon>Tremellomycetes</taxon>
        <taxon>Tremellales</taxon>
        <taxon>Cryptococcaceae</taxon>
        <taxon>Cryptococcus</taxon>
        <taxon>Cryptococcus neoformans species complex</taxon>
    </lineage>
</organism>
<feature type="compositionally biased region" description="Low complexity" evidence="1">
    <location>
        <begin position="273"/>
        <end position="285"/>
    </location>
</feature>
<name>J9VLV4_CRYN9</name>
<evidence type="ECO:0000256" key="1">
    <source>
        <dbReference type="SAM" id="MobiDB-lite"/>
    </source>
</evidence>
<feature type="region of interest" description="Disordered" evidence="1">
    <location>
        <begin position="27"/>
        <end position="61"/>
    </location>
</feature>
<dbReference type="KEGG" id="cng:CNAG_00549"/>
<accession>J9VLV4</accession>
<dbReference type="AlphaFoldDB" id="J9VLV4"/>
<dbReference type="OrthoDB" id="10519615at2759"/>
<gene>
    <name evidence="2" type="ORF">CNAG_00549</name>
</gene>
<evidence type="ECO:0000313" key="2">
    <source>
        <dbReference type="EMBL" id="AFR92680.2"/>
    </source>
</evidence>
<feature type="compositionally biased region" description="Polar residues" evidence="1">
    <location>
        <begin position="30"/>
        <end position="43"/>
    </location>
</feature>
<keyword evidence="3" id="KW-1185">Reference proteome</keyword>
<dbReference type="GeneID" id="23884346"/>
<dbReference type="Proteomes" id="UP000010091">
    <property type="component" value="Chromosome 1"/>
</dbReference>
<feature type="compositionally biased region" description="Polar residues" evidence="1">
    <location>
        <begin position="52"/>
        <end position="61"/>
    </location>
</feature>
<reference evidence="2 3" key="1">
    <citation type="journal article" date="2014" name="PLoS Genet.">
        <title>Analysis of the genome and transcriptome of Cryptococcus neoformans var. grubii reveals complex RNA expression and microevolution leading to virulence attenuation.</title>
        <authorList>
            <person name="Janbon G."/>
            <person name="Ormerod K.L."/>
            <person name="Paulet D."/>
            <person name="Byrnes E.J.III."/>
            <person name="Yadav V."/>
            <person name="Chatterjee G."/>
            <person name="Mullapudi N."/>
            <person name="Hon C.C."/>
            <person name="Billmyre R.B."/>
            <person name="Brunel F."/>
            <person name="Bahn Y.S."/>
            <person name="Chen W."/>
            <person name="Chen Y."/>
            <person name="Chow E.W."/>
            <person name="Coppee J.Y."/>
            <person name="Floyd-Averette A."/>
            <person name="Gaillardin C."/>
            <person name="Gerik K.J."/>
            <person name="Goldberg J."/>
            <person name="Gonzalez-Hilarion S."/>
            <person name="Gujja S."/>
            <person name="Hamlin J.L."/>
            <person name="Hsueh Y.P."/>
            <person name="Ianiri G."/>
            <person name="Jones S."/>
            <person name="Kodira C.D."/>
            <person name="Kozubowski L."/>
            <person name="Lam W."/>
            <person name="Marra M."/>
            <person name="Mesner L.D."/>
            <person name="Mieczkowski P.A."/>
            <person name="Moyrand F."/>
            <person name="Nielsen K."/>
            <person name="Proux C."/>
            <person name="Rossignol T."/>
            <person name="Schein J.E."/>
            <person name="Sun S."/>
            <person name="Wollschlaeger C."/>
            <person name="Wood I.A."/>
            <person name="Zeng Q."/>
            <person name="Neuveglise C."/>
            <person name="Newlon C.S."/>
            <person name="Perfect J.R."/>
            <person name="Lodge J.K."/>
            <person name="Idnurm A."/>
            <person name="Stajich J.E."/>
            <person name="Kronstad J.W."/>
            <person name="Sanyal K."/>
            <person name="Heitman J."/>
            <person name="Fraser J.A."/>
            <person name="Cuomo C.A."/>
            <person name="Dietrich F.S."/>
        </authorList>
    </citation>
    <scope>NUCLEOTIDE SEQUENCE [LARGE SCALE GENOMIC DNA]</scope>
    <source>
        <strain evidence="3">H99 / ATCC 208821 / CBS 10515 / FGSC 9487</strain>
    </source>
</reference>
<protein>
    <submittedName>
        <fullName evidence="2">Uncharacterized protein</fullName>
    </submittedName>
</protein>
<sequence length="394" mass="43894">MCGAKICFYLPSSLALTHHSTYIMHKGKESATTQGQDSSQADSATKGKRQRTINWENDLGNDQRNANDHLIDWLGTPDSDGTLMFYRWKSDNVTGKTREHWSKVALEYLVQKGCATNRDVQSVLRQIKRMWSTFKSANDEINKTGSGGPNGNDAISICPWYSELMPIMSHSAAAMVEPGHSTLDEDEDQDRERLRKRIRQEKEEEEGDDDDIVQWDTDLHHETAAIADVTSSGPSQSIRTQGLVTMPVPACPDRPEVIADRASTSTAPSVHIPSSASESGVSPSGALSRQRVLSVNARAKACSAEDQLQLLAEASEANSERRHKDLLRMQEAKHAILKEGVAAEEKRALAEVKKVDFDMWKEFLALHKAEGASYEEAKKKATDDLKEWNENRQM</sequence>
<proteinExistence type="predicted"/>
<dbReference type="PANTHER" id="PTHR33324">
    <property type="entry name" value="EXPRESSED PROTEIN"/>
    <property type="match status" value="1"/>
</dbReference>
<dbReference type="RefSeq" id="XP_012046347.1">
    <property type="nucleotide sequence ID" value="XM_012190957.1"/>
</dbReference>
<feature type="region of interest" description="Disordered" evidence="1">
    <location>
        <begin position="374"/>
        <end position="394"/>
    </location>
</feature>
<dbReference type="PANTHER" id="PTHR33324:SF2">
    <property type="entry name" value="MYB_SANT-LIKE DNA-BINDING DOMAIN-CONTAINING PROTEIN"/>
    <property type="match status" value="1"/>
</dbReference>
<evidence type="ECO:0000313" key="3">
    <source>
        <dbReference type="Proteomes" id="UP000010091"/>
    </source>
</evidence>
<dbReference type="VEuPathDB" id="FungiDB:CNAG_00549"/>
<dbReference type="HOGENOM" id="CLU_745999_0_0_1"/>